<evidence type="ECO:0000256" key="1">
    <source>
        <dbReference type="SAM" id="Phobius"/>
    </source>
</evidence>
<accession>A5D012</accession>
<dbReference type="HOGENOM" id="CLU_153201_0_0_9"/>
<keyword evidence="3" id="KW-1185">Reference proteome</keyword>
<keyword evidence="1" id="KW-0812">Transmembrane</keyword>
<reference evidence="3" key="1">
    <citation type="journal article" date="2008" name="Genome Res.">
        <title>The genome of Pelotomaculum thermopropionicum reveals niche-associated evolution in anaerobic microbiota.</title>
        <authorList>
            <person name="Kosaka T."/>
            <person name="Kato S."/>
            <person name="Shimoyama T."/>
            <person name="Ishii S."/>
            <person name="Abe T."/>
            <person name="Watanabe K."/>
        </authorList>
    </citation>
    <scope>NUCLEOTIDE SEQUENCE [LARGE SCALE GENOMIC DNA]</scope>
    <source>
        <strain evidence="3">DSM 13744 / JCM 10971 / SI</strain>
    </source>
</reference>
<dbReference type="STRING" id="370438.PTH_2255"/>
<keyword evidence="1" id="KW-1133">Transmembrane helix</keyword>
<evidence type="ECO:0000313" key="3">
    <source>
        <dbReference type="Proteomes" id="UP000006556"/>
    </source>
</evidence>
<dbReference type="EMBL" id="AP009389">
    <property type="protein sequence ID" value="BAF60436.1"/>
    <property type="molecule type" value="Genomic_DNA"/>
</dbReference>
<protein>
    <submittedName>
        <fullName evidence="2">Uncharacterized protein</fullName>
    </submittedName>
</protein>
<sequence length="139" mass="15764">MNEMEKALLSEERELLNRFTLQAAVFLLFLYVICFWAGLNFLREDIFKHCFNPSRHLIVAQNPNTFEILAWKDVLGNVYTGGDLQVRLFPYALFVLGLVEAAVLTGVYHLLKWHCSLMLLFNRGAPAGSRGNPSNTGCL</sequence>
<name>A5D012_PELTS</name>
<keyword evidence="1" id="KW-0472">Membrane</keyword>
<proteinExistence type="predicted"/>
<feature type="transmembrane region" description="Helical" evidence="1">
    <location>
        <begin position="88"/>
        <end position="111"/>
    </location>
</feature>
<dbReference type="KEGG" id="pth:PTH_2255"/>
<feature type="transmembrane region" description="Helical" evidence="1">
    <location>
        <begin position="21"/>
        <end position="39"/>
    </location>
</feature>
<evidence type="ECO:0000313" key="2">
    <source>
        <dbReference type="EMBL" id="BAF60436.1"/>
    </source>
</evidence>
<organism evidence="2 3">
    <name type="scientific">Pelotomaculum thermopropionicum (strain DSM 13744 / JCM 10971 / SI)</name>
    <dbReference type="NCBI Taxonomy" id="370438"/>
    <lineage>
        <taxon>Bacteria</taxon>
        <taxon>Bacillati</taxon>
        <taxon>Bacillota</taxon>
        <taxon>Clostridia</taxon>
        <taxon>Eubacteriales</taxon>
        <taxon>Desulfotomaculaceae</taxon>
        <taxon>Pelotomaculum</taxon>
    </lineage>
</organism>
<dbReference type="AlphaFoldDB" id="A5D012"/>
<dbReference type="Proteomes" id="UP000006556">
    <property type="component" value="Chromosome"/>
</dbReference>
<gene>
    <name evidence="2" type="ordered locus">PTH_2255</name>
</gene>